<dbReference type="GO" id="GO:0000398">
    <property type="term" value="P:mRNA splicing, via spliceosome"/>
    <property type="evidence" value="ECO:0007669"/>
    <property type="project" value="InterPro"/>
</dbReference>
<organism evidence="2">
    <name type="scientific">Anthurium amnicola</name>
    <dbReference type="NCBI Taxonomy" id="1678845"/>
    <lineage>
        <taxon>Eukaryota</taxon>
        <taxon>Viridiplantae</taxon>
        <taxon>Streptophyta</taxon>
        <taxon>Embryophyta</taxon>
        <taxon>Tracheophyta</taxon>
        <taxon>Spermatophyta</taxon>
        <taxon>Magnoliopsida</taxon>
        <taxon>Liliopsida</taxon>
        <taxon>Araceae</taxon>
        <taxon>Pothoideae</taxon>
        <taxon>Potheae</taxon>
        <taxon>Anthurium</taxon>
    </lineage>
</organism>
<feature type="compositionally biased region" description="Low complexity" evidence="1">
    <location>
        <begin position="208"/>
        <end position="226"/>
    </location>
</feature>
<feature type="region of interest" description="Disordered" evidence="1">
    <location>
        <begin position="37"/>
        <end position="93"/>
    </location>
</feature>
<feature type="compositionally biased region" description="Basic and acidic residues" evidence="1">
    <location>
        <begin position="1"/>
        <end position="12"/>
    </location>
</feature>
<gene>
    <name evidence="2" type="primary">MLTK_2</name>
    <name evidence="2" type="ORF">g.53143</name>
</gene>
<feature type="region of interest" description="Disordered" evidence="1">
    <location>
        <begin position="193"/>
        <end position="251"/>
    </location>
</feature>
<feature type="region of interest" description="Disordered" evidence="1">
    <location>
        <begin position="1"/>
        <end position="25"/>
    </location>
</feature>
<dbReference type="PANTHER" id="PTHR36054">
    <property type="entry name" value="PROTEIN SICKLE"/>
    <property type="match status" value="1"/>
</dbReference>
<protein>
    <submittedName>
        <fullName evidence="2">Mitogen-activated protein kinase kinase kinase MLT</fullName>
    </submittedName>
</protein>
<dbReference type="PANTHER" id="PTHR36054:SF2">
    <property type="entry name" value="PROTEIN SICKLE"/>
    <property type="match status" value="1"/>
</dbReference>
<accession>A0A1D1YIT8</accession>
<dbReference type="AlphaFoldDB" id="A0A1D1YIT8"/>
<proteinExistence type="predicted"/>
<dbReference type="GO" id="GO:0035196">
    <property type="term" value="P:miRNA processing"/>
    <property type="evidence" value="ECO:0007669"/>
    <property type="project" value="InterPro"/>
</dbReference>
<keyword evidence="2" id="KW-0808">Transferase</keyword>
<dbReference type="GO" id="GO:0016301">
    <property type="term" value="F:kinase activity"/>
    <property type="evidence" value="ECO:0007669"/>
    <property type="project" value="UniProtKB-KW"/>
</dbReference>
<keyword evidence="2" id="KW-0418">Kinase</keyword>
<sequence>MEESEKRKERLRAMRAATAQSEAVEGHIDSLSPIHLLNPLHQPSATPPGAERSPPAPRFDYYTNPMSAYSGDKRSSGLGHHPPDNFSSPIRGSLPVAHLPSPSSVSLFTVSAGQGRQHMNSTPVSAHLQFSYSPHQGSYATPLRVPQYRPWRSPVGMAGAFPGNSSVSMPGIQDGCGSNSGYGLPHNASRSNVASPNFARGLSPHANSGRGSSSASLGRGSPSANSGRGGSWRSGNYHSPSSGRGGRGGRGSKELLSALEWPHLFFSKVMVKDPWVELAPVVGCILEPPARYWTPDSMKSWLPESIRTKKAKVKETVSVSNSGRSLAEDIALALEEAVNDETV</sequence>
<reference evidence="2" key="1">
    <citation type="submission" date="2015-07" db="EMBL/GenBank/DDBJ databases">
        <title>Transcriptome Assembly of Anthurium amnicola.</title>
        <authorList>
            <person name="Suzuki J."/>
        </authorList>
    </citation>
    <scope>NUCLEOTIDE SEQUENCE</scope>
</reference>
<evidence type="ECO:0000256" key="1">
    <source>
        <dbReference type="SAM" id="MobiDB-lite"/>
    </source>
</evidence>
<dbReference type="EMBL" id="GDJX01013386">
    <property type="protein sequence ID" value="JAT54550.1"/>
    <property type="molecule type" value="Transcribed_RNA"/>
</dbReference>
<name>A0A1D1YIT8_9ARAE</name>
<dbReference type="InterPro" id="IPR039292">
    <property type="entry name" value="SICKLE"/>
</dbReference>
<evidence type="ECO:0000313" key="2">
    <source>
        <dbReference type="EMBL" id="JAT54550.1"/>
    </source>
</evidence>